<dbReference type="Proteomes" id="UP000612956">
    <property type="component" value="Unassembled WGS sequence"/>
</dbReference>
<name>A0A917QTY8_9NOCA</name>
<keyword evidence="2" id="KW-1185">Reference proteome</keyword>
<gene>
    <name evidence="1" type="ORF">GCM10011591_44220</name>
</gene>
<accession>A0A917QTY8</accession>
<dbReference type="InterPro" id="IPR023214">
    <property type="entry name" value="HAD_sf"/>
</dbReference>
<comment type="caution">
    <text evidence="1">The sequence shown here is derived from an EMBL/GenBank/DDBJ whole genome shotgun (WGS) entry which is preliminary data.</text>
</comment>
<dbReference type="EMBL" id="BMMW01000006">
    <property type="protein sequence ID" value="GGK67223.1"/>
    <property type="molecule type" value="Genomic_DNA"/>
</dbReference>
<evidence type="ECO:0008006" key="3">
    <source>
        <dbReference type="Google" id="ProtNLM"/>
    </source>
</evidence>
<evidence type="ECO:0000313" key="2">
    <source>
        <dbReference type="Proteomes" id="UP000612956"/>
    </source>
</evidence>
<reference evidence="1" key="2">
    <citation type="submission" date="2020-09" db="EMBL/GenBank/DDBJ databases">
        <authorList>
            <person name="Sun Q."/>
            <person name="Zhou Y."/>
        </authorList>
    </citation>
    <scope>NUCLEOTIDE SEQUENCE</scope>
    <source>
        <strain evidence="1">CGMCC 4.7278</strain>
    </source>
</reference>
<reference evidence="1" key="1">
    <citation type="journal article" date="2014" name="Int. J. Syst. Evol. Microbiol.">
        <title>Complete genome sequence of Corynebacterium casei LMG S-19264T (=DSM 44701T), isolated from a smear-ripened cheese.</title>
        <authorList>
            <consortium name="US DOE Joint Genome Institute (JGI-PGF)"/>
            <person name="Walter F."/>
            <person name="Albersmeier A."/>
            <person name="Kalinowski J."/>
            <person name="Ruckert C."/>
        </authorList>
    </citation>
    <scope>NUCLEOTIDE SEQUENCE</scope>
    <source>
        <strain evidence="1">CGMCC 4.7278</strain>
    </source>
</reference>
<dbReference type="AlphaFoldDB" id="A0A917QTY8"/>
<organism evidence="1 2">
    <name type="scientific">Nocardia camponoti</name>
    <dbReference type="NCBI Taxonomy" id="1616106"/>
    <lineage>
        <taxon>Bacteria</taxon>
        <taxon>Bacillati</taxon>
        <taxon>Actinomycetota</taxon>
        <taxon>Actinomycetes</taxon>
        <taxon>Mycobacteriales</taxon>
        <taxon>Nocardiaceae</taxon>
        <taxon>Nocardia</taxon>
    </lineage>
</organism>
<sequence>MTATLLLDFDGTVCVGDDPVWSYAGHVGDLVDRDVARAIDDGLRDYLAGHHDSRFADGYQAVQALAGDLLSPAELQEAYLASRIDLAAGKLVVAAPRGLADFLAATSARKVLVTNSPRIGIDETLSAIGLVGVFDEIITDAGKPDGLDPIVETILDGADAATLLSIGDIWRNDLRGPHEMGCATAYIDRFGRGDGAPDMSAPDFPGLYSPISQWLEQRENDEHETPHL</sequence>
<dbReference type="SUPFAM" id="SSF56784">
    <property type="entry name" value="HAD-like"/>
    <property type="match status" value="1"/>
</dbReference>
<evidence type="ECO:0000313" key="1">
    <source>
        <dbReference type="EMBL" id="GGK67223.1"/>
    </source>
</evidence>
<proteinExistence type="predicted"/>
<dbReference type="Gene3D" id="3.40.50.1000">
    <property type="entry name" value="HAD superfamily/HAD-like"/>
    <property type="match status" value="1"/>
</dbReference>
<dbReference type="RefSeq" id="WP_188830984.1">
    <property type="nucleotide sequence ID" value="NZ_BMMW01000006.1"/>
</dbReference>
<dbReference type="InterPro" id="IPR036412">
    <property type="entry name" value="HAD-like_sf"/>
</dbReference>
<protein>
    <recommendedName>
        <fullName evidence="3">HAD family hydrolase</fullName>
    </recommendedName>
</protein>